<evidence type="ECO:0000256" key="2">
    <source>
        <dbReference type="ARBA" id="ARBA00008896"/>
    </source>
</evidence>
<dbReference type="GO" id="GO:0004070">
    <property type="term" value="F:aspartate carbamoyltransferase activity"/>
    <property type="evidence" value="ECO:0007669"/>
    <property type="project" value="UniProtKB-UniRule"/>
</dbReference>
<evidence type="ECO:0000256" key="3">
    <source>
        <dbReference type="ARBA" id="ARBA00022679"/>
    </source>
</evidence>
<dbReference type="PANTHER" id="PTHR45753:SF6">
    <property type="entry name" value="ASPARTATE CARBAMOYLTRANSFERASE"/>
    <property type="match status" value="1"/>
</dbReference>
<comment type="subunit">
    <text evidence="7">Heterododecamer (2C3:3R2) of six catalytic PyrB chains organized as two trimers (C3), and six regulatory PyrI chains organized as three dimers (R2).</text>
</comment>
<dbReference type="Pfam" id="PF00185">
    <property type="entry name" value="OTCace"/>
    <property type="match status" value="1"/>
</dbReference>
<comment type="caution">
    <text evidence="10">The sequence shown here is derived from an EMBL/GenBank/DDBJ whole genome shotgun (WGS) entry which is preliminary data.</text>
</comment>
<dbReference type="InterPro" id="IPR006130">
    <property type="entry name" value="Asp/Orn_carbamoylTrfase"/>
</dbReference>
<feature type="binding site" evidence="7">
    <location>
        <position position="229"/>
    </location>
    <ligand>
        <name>L-aspartate</name>
        <dbReference type="ChEBI" id="CHEBI:29991"/>
    </ligand>
</feature>
<dbReference type="EMBL" id="MGEP01000029">
    <property type="protein sequence ID" value="OGL87241.1"/>
    <property type="molecule type" value="Genomic_DNA"/>
</dbReference>
<feature type="binding site" evidence="7">
    <location>
        <position position="52"/>
    </location>
    <ligand>
        <name>carbamoyl phosphate</name>
        <dbReference type="ChEBI" id="CHEBI:58228"/>
    </ligand>
</feature>
<dbReference type="PANTHER" id="PTHR45753">
    <property type="entry name" value="ORNITHINE CARBAMOYLTRANSFERASE, MITOCHONDRIAL"/>
    <property type="match status" value="1"/>
</dbReference>
<feature type="binding site" evidence="7">
    <location>
        <position position="166"/>
    </location>
    <ligand>
        <name>L-aspartate</name>
        <dbReference type="ChEBI" id="CHEBI:29991"/>
    </ligand>
</feature>
<evidence type="ECO:0000256" key="7">
    <source>
        <dbReference type="HAMAP-Rule" id="MF_00001"/>
    </source>
</evidence>
<comment type="function">
    <text evidence="5 7">Catalyzes the condensation of carbamoyl phosphate and aspartate to form carbamoyl aspartate and inorganic phosphate, the committed step in the de novo pyrimidine nucleotide biosynthesis pathway.</text>
</comment>
<protein>
    <recommendedName>
        <fullName evidence="7">Aspartate carbamoyltransferase</fullName>
        <ecNumber evidence="7">2.1.3.2</ecNumber>
    </recommendedName>
    <alternativeName>
        <fullName evidence="7">Aspartate transcarbamylase</fullName>
        <shortName evidence="7">ATCase</shortName>
    </alternativeName>
</protein>
<dbReference type="PRINTS" id="PR00100">
    <property type="entry name" value="AOTCASE"/>
</dbReference>
<feature type="binding site" evidence="7">
    <location>
        <position position="51"/>
    </location>
    <ligand>
        <name>carbamoyl phosphate</name>
        <dbReference type="ChEBI" id="CHEBI:58228"/>
    </ligand>
</feature>
<dbReference type="EC" id="2.1.3.2" evidence="7"/>
<dbReference type="Gene3D" id="3.40.50.1370">
    <property type="entry name" value="Aspartate/ornithine carbamoyltransferase"/>
    <property type="match status" value="2"/>
</dbReference>
<dbReference type="STRING" id="1802407.A3I40_02045"/>
<dbReference type="PROSITE" id="PS00097">
    <property type="entry name" value="CARBAMOYLTRANSFERASE"/>
    <property type="match status" value="1"/>
</dbReference>
<evidence type="ECO:0000313" key="10">
    <source>
        <dbReference type="EMBL" id="OGL87241.1"/>
    </source>
</evidence>
<dbReference type="AlphaFoldDB" id="A0A1F7V9W1"/>
<dbReference type="GO" id="GO:0044205">
    <property type="term" value="P:'de novo' UMP biosynthetic process"/>
    <property type="evidence" value="ECO:0007669"/>
    <property type="project" value="UniProtKB-UniRule"/>
</dbReference>
<dbReference type="GO" id="GO:0016597">
    <property type="term" value="F:amino acid binding"/>
    <property type="evidence" value="ECO:0007669"/>
    <property type="project" value="InterPro"/>
</dbReference>
<dbReference type="FunFam" id="3.40.50.1370:FF:000002">
    <property type="entry name" value="Aspartate carbamoyltransferase 2"/>
    <property type="match status" value="1"/>
</dbReference>
<feature type="binding site" evidence="7">
    <location>
        <position position="103"/>
    </location>
    <ligand>
        <name>carbamoyl phosphate</name>
        <dbReference type="ChEBI" id="CHEBI:58228"/>
    </ligand>
</feature>
<evidence type="ECO:0000259" key="8">
    <source>
        <dbReference type="Pfam" id="PF00185"/>
    </source>
</evidence>
<accession>A0A1F7V9W1</accession>
<comment type="pathway">
    <text evidence="1 7">Pyrimidine metabolism; UMP biosynthesis via de novo pathway; (S)-dihydroorotate from bicarbonate: step 2/3.</text>
</comment>
<comment type="similarity">
    <text evidence="2 7">Belongs to the aspartate/ornithine carbamoyltransferase superfamily. ATCase family.</text>
</comment>
<name>A0A1F7V9W1_9BACT</name>
<dbReference type="NCBIfam" id="NF002032">
    <property type="entry name" value="PRK00856.1"/>
    <property type="match status" value="1"/>
</dbReference>
<dbReference type="GO" id="GO:0006520">
    <property type="term" value="P:amino acid metabolic process"/>
    <property type="evidence" value="ECO:0007669"/>
    <property type="project" value="InterPro"/>
</dbReference>
<keyword evidence="3 7" id="KW-0808">Transferase</keyword>
<feature type="binding site" evidence="7">
    <location>
        <position position="271"/>
    </location>
    <ligand>
        <name>carbamoyl phosphate</name>
        <dbReference type="ChEBI" id="CHEBI:58228"/>
    </ligand>
</feature>
<sequence length="314" mass="34877">MTQSTHVLRSQQFSVSCINELFARAEAFQRGGRKNYRDKIVFTVFYEPSTRTRFSFETAAARLGAGMVSTENAKEFSSATKGESLEDTIRVLCGYRPDAIVLRHPQTGAAEIAAEVSEGSGVSIINAGDGAGQHPTQALLDLYTIIKEVGRSGLKVVIGGDLANGRTARSLAYLLAKVDPNVHLVFVAPSALRLGEDIKQHLFENGVRFEEKEELVETLQDADVIYWTRVQKERIANSDYENLRAEMLIRYSITLAHLKLMKPRAILMHPLPRAGEIHPSVDGDSRAAYFRQAANGVPLRMAILERIFTRIPFE</sequence>
<dbReference type="Pfam" id="PF02729">
    <property type="entry name" value="OTCace_N"/>
    <property type="match status" value="1"/>
</dbReference>
<reference evidence="10 11" key="1">
    <citation type="journal article" date="2016" name="Nat. Commun.">
        <title>Thousands of microbial genomes shed light on interconnected biogeochemical processes in an aquifer system.</title>
        <authorList>
            <person name="Anantharaman K."/>
            <person name="Brown C.T."/>
            <person name="Hug L.A."/>
            <person name="Sharon I."/>
            <person name="Castelle C.J."/>
            <person name="Probst A.J."/>
            <person name="Thomas B.C."/>
            <person name="Singh A."/>
            <person name="Wilkins M.J."/>
            <person name="Karaoz U."/>
            <person name="Brodie E.L."/>
            <person name="Williams K.H."/>
            <person name="Hubbard S.S."/>
            <person name="Banfield J.F."/>
        </authorList>
    </citation>
    <scope>NUCLEOTIDE SEQUENCE [LARGE SCALE GENOMIC DNA]</scope>
</reference>
<dbReference type="InterPro" id="IPR006132">
    <property type="entry name" value="Asp/Orn_carbamoyltranf_P-bd"/>
</dbReference>
<dbReference type="InterPro" id="IPR006131">
    <property type="entry name" value="Asp_carbamoyltransf_Asp/Orn-bd"/>
</dbReference>
<evidence type="ECO:0000256" key="4">
    <source>
        <dbReference type="ARBA" id="ARBA00022975"/>
    </source>
</evidence>
<organism evidence="10 11">
    <name type="scientific">Candidatus Uhrbacteria bacterium RIFCSPLOWO2_02_FULL_48_12</name>
    <dbReference type="NCBI Taxonomy" id="1802407"/>
    <lineage>
        <taxon>Bacteria</taxon>
        <taxon>Candidatus Uhriibacteriota</taxon>
    </lineage>
</organism>
<feature type="binding site" evidence="7">
    <location>
        <position position="137"/>
    </location>
    <ligand>
        <name>carbamoyl phosphate</name>
        <dbReference type="ChEBI" id="CHEBI:58228"/>
    </ligand>
</feature>
<evidence type="ECO:0000259" key="9">
    <source>
        <dbReference type="Pfam" id="PF02729"/>
    </source>
</evidence>
<evidence type="ECO:0000256" key="6">
    <source>
        <dbReference type="ARBA" id="ARBA00048859"/>
    </source>
</evidence>
<comment type="catalytic activity">
    <reaction evidence="6 7">
        <text>carbamoyl phosphate + L-aspartate = N-carbamoyl-L-aspartate + phosphate + H(+)</text>
        <dbReference type="Rhea" id="RHEA:20013"/>
        <dbReference type="ChEBI" id="CHEBI:15378"/>
        <dbReference type="ChEBI" id="CHEBI:29991"/>
        <dbReference type="ChEBI" id="CHEBI:32814"/>
        <dbReference type="ChEBI" id="CHEBI:43474"/>
        <dbReference type="ChEBI" id="CHEBI:58228"/>
        <dbReference type="EC" id="2.1.3.2"/>
    </reaction>
</comment>
<gene>
    <name evidence="7" type="primary">pyrB</name>
    <name evidence="10" type="ORF">A3I40_02045</name>
</gene>
<proteinExistence type="inferred from homology"/>
<feature type="domain" description="Aspartate/ornithine carbamoyltransferase Asp/Orn-binding" evidence="8">
    <location>
        <begin position="153"/>
        <end position="305"/>
    </location>
</feature>
<feature type="binding site" evidence="7">
    <location>
        <position position="134"/>
    </location>
    <ligand>
        <name>carbamoyl phosphate</name>
        <dbReference type="ChEBI" id="CHEBI:58228"/>
    </ligand>
</feature>
<keyword evidence="4 7" id="KW-0665">Pyrimidine biosynthesis</keyword>
<dbReference type="SUPFAM" id="SSF53671">
    <property type="entry name" value="Aspartate/ornithine carbamoyltransferase"/>
    <property type="match status" value="1"/>
</dbReference>
<dbReference type="PRINTS" id="PR00101">
    <property type="entry name" value="ATCASE"/>
</dbReference>
<dbReference type="InterPro" id="IPR002082">
    <property type="entry name" value="Asp_carbamoyltransf"/>
</dbReference>
<feature type="domain" description="Aspartate/ornithine carbamoyltransferase carbamoyl-P binding" evidence="9">
    <location>
        <begin position="6"/>
        <end position="146"/>
    </location>
</feature>
<dbReference type="InterPro" id="IPR036901">
    <property type="entry name" value="Asp/Orn_carbamoylTrfase_sf"/>
</dbReference>
<evidence type="ECO:0000256" key="5">
    <source>
        <dbReference type="ARBA" id="ARBA00043884"/>
    </source>
</evidence>
<dbReference type="UniPathway" id="UPA00070">
    <property type="reaction ID" value="UER00116"/>
</dbReference>
<dbReference type="GO" id="GO:0006207">
    <property type="term" value="P:'de novo' pyrimidine nucleobase biosynthetic process"/>
    <property type="evidence" value="ECO:0007669"/>
    <property type="project" value="InterPro"/>
</dbReference>
<dbReference type="HAMAP" id="MF_00001">
    <property type="entry name" value="Asp_carb_tr"/>
    <property type="match status" value="1"/>
</dbReference>
<dbReference type="NCBIfam" id="TIGR00670">
    <property type="entry name" value="asp_carb_tr"/>
    <property type="match status" value="1"/>
</dbReference>
<evidence type="ECO:0000313" key="11">
    <source>
        <dbReference type="Proteomes" id="UP000178723"/>
    </source>
</evidence>
<dbReference type="Proteomes" id="UP000178723">
    <property type="component" value="Unassembled WGS sequence"/>
</dbReference>
<feature type="binding site" evidence="7">
    <location>
        <position position="272"/>
    </location>
    <ligand>
        <name>carbamoyl phosphate</name>
        <dbReference type="ChEBI" id="CHEBI:58228"/>
    </ligand>
</feature>
<evidence type="ECO:0000256" key="1">
    <source>
        <dbReference type="ARBA" id="ARBA00004852"/>
    </source>
</evidence>
<feature type="binding site" evidence="7">
    <location>
        <position position="81"/>
    </location>
    <ligand>
        <name>L-aspartate</name>
        <dbReference type="ChEBI" id="CHEBI:29991"/>
    </ligand>
</feature>